<dbReference type="PANTHER" id="PTHR11280">
    <property type="entry name" value="GLUCOSAMINE-6-PHOSPHATE ISOMERASE"/>
    <property type="match status" value="1"/>
</dbReference>
<dbReference type="GO" id="GO:0042802">
    <property type="term" value="F:identical protein binding"/>
    <property type="evidence" value="ECO:0007669"/>
    <property type="project" value="TreeGrafter"/>
</dbReference>
<proteinExistence type="inferred from homology"/>
<dbReference type="GO" id="GO:0019262">
    <property type="term" value="P:N-acetylneuraminate catabolic process"/>
    <property type="evidence" value="ECO:0007669"/>
    <property type="project" value="UniProtKB-UniRule"/>
</dbReference>
<dbReference type="NCBIfam" id="NF001684">
    <property type="entry name" value="PRK00443.1-4"/>
    <property type="match status" value="1"/>
</dbReference>
<dbReference type="EC" id="3.5.99.6" evidence="4"/>
<organism evidence="6 7">
    <name type="scientific">Clostridium estertheticum</name>
    <dbReference type="NCBI Taxonomy" id="238834"/>
    <lineage>
        <taxon>Bacteria</taxon>
        <taxon>Bacillati</taxon>
        <taxon>Bacillota</taxon>
        <taxon>Clostridia</taxon>
        <taxon>Eubacteriales</taxon>
        <taxon>Clostridiaceae</taxon>
        <taxon>Clostridium</taxon>
    </lineage>
</organism>
<dbReference type="Proteomes" id="UP001164733">
    <property type="component" value="Chromosome"/>
</dbReference>
<feature type="domain" description="Glucosamine/galactosamine-6-phosphate isomerase" evidence="5">
    <location>
        <begin position="11"/>
        <end position="228"/>
    </location>
</feature>
<keyword evidence="3 4" id="KW-0119">Carbohydrate metabolism</keyword>
<comment type="function">
    <text evidence="4">Catalyzes the reversible isomerization-deamination of glucosamine 6-phosphate (GlcN6P) to form fructose 6-phosphate (Fru6P) and ammonium ion.</text>
</comment>
<feature type="active site" description="For ring-opening step" evidence="4">
    <location>
        <position position="136"/>
    </location>
</feature>
<comment type="similarity">
    <text evidence="4">Belongs to the glucosamine/galactosamine-6-phosphate isomerase family. NagB subfamily.</text>
</comment>
<protein>
    <recommendedName>
        <fullName evidence="4">Glucosamine-6-phosphate deaminase</fullName>
        <ecNumber evidence="4">3.5.99.6</ecNumber>
    </recommendedName>
    <alternativeName>
        <fullName evidence="4">GlcN6P deaminase</fullName>
        <shortName evidence="4">GNPDA</shortName>
    </alternativeName>
    <alternativeName>
        <fullName evidence="4">Glucosamine-6-phosphate isomerase</fullName>
    </alternativeName>
</protein>
<comment type="pathway">
    <text evidence="4">Amino-sugar metabolism; N-acetylneuraminate degradation; D-fructose 6-phosphate from N-acetylneuraminate: step 5/5.</text>
</comment>
<reference evidence="6" key="1">
    <citation type="submission" date="2021-11" db="EMBL/GenBank/DDBJ databases">
        <title>Clostridia strains as spoilage organisms.</title>
        <authorList>
            <person name="Wambui J."/>
            <person name="Stevens M.J.A."/>
            <person name="Stephan R."/>
        </authorList>
    </citation>
    <scope>NUCLEOTIDE SEQUENCE</scope>
    <source>
        <strain evidence="6">CF009</strain>
    </source>
</reference>
<accession>A0AA47EHY6</accession>
<dbReference type="GO" id="GO:0004342">
    <property type="term" value="F:glucosamine-6-phosphate deaminase activity"/>
    <property type="evidence" value="ECO:0007669"/>
    <property type="project" value="UniProtKB-UniRule"/>
</dbReference>
<evidence type="ECO:0000313" key="6">
    <source>
        <dbReference type="EMBL" id="WAG60524.1"/>
    </source>
</evidence>
<evidence type="ECO:0000256" key="3">
    <source>
        <dbReference type="ARBA" id="ARBA00023277"/>
    </source>
</evidence>
<dbReference type="CDD" id="cd01399">
    <property type="entry name" value="GlcN6P_deaminase"/>
    <property type="match status" value="1"/>
</dbReference>
<dbReference type="EMBL" id="CP086239">
    <property type="protein sequence ID" value="WAG60524.1"/>
    <property type="molecule type" value="Genomic_DNA"/>
</dbReference>
<keyword evidence="2 4" id="KW-0378">Hydrolase</keyword>
<dbReference type="AlphaFoldDB" id="A0AA47EHY6"/>
<dbReference type="RefSeq" id="WP_216122866.1">
    <property type="nucleotide sequence ID" value="NZ_CP086239.1"/>
</dbReference>
<dbReference type="NCBIfam" id="TIGR00502">
    <property type="entry name" value="nagB"/>
    <property type="match status" value="1"/>
</dbReference>
<dbReference type="GO" id="GO:0006043">
    <property type="term" value="P:glucosamine catabolic process"/>
    <property type="evidence" value="ECO:0007669"/>
    <property type="project" value="TreeGrafter"/>
</dbReference>
<dbReference type="Pfam" id="PF01182">
    <property type="entry name" value="Glucosamine_iso"/>
    <property type="match status" value="1"/>
</dbReference>
<evidence type="ECO:0000256" key="1">
    <source>
        <dbReference type="ARBA" id="ARBA00000644"/>
    </source>
</evidence>
<dbReference type="InterPro" id="IPR006148">
    <property type="entry name" value="Glc/Gal-6P_isomerase"/>
</dbReference>
<evidence type="ECO:0000259" key="5">
    <source>
        <dbReference type="Pfam" id="PF01182"/>
    </source>
</evidence>
<dbReference type="InterPro" id="IPR004547">
    <property type="entry name" value="Glucosamine6P_isomerase"/>
</dbReference>
<dbReference type="HAMAP" id="MF_01241">
    <property type="entry name" value="GlcN6P_deamin"/>
    <property type="match status" value="1"/>
</dbReference>
<dbReference type="PANTHER" id="PTHR11280:SF5">
    <property type="entry name" value="GLUCOSAMINE-6-PHOSPHATE ISOMERASE"/>
    <property type="match status" value="1"/>
</dbReference>
<sequence length="241" mass="26860">MRIIVVDNYEEMSKRAALMVASQITLKPDSVLGLATGDTPLGMYEELVKLYNKKEVDFKEVRTFNLDEYHGLDRENSQSYYSYMTRNLFDKVDISKNNINMPDGMAKDVNASCMLYESKIKTLGGIDMQVLGIGGNGHIGFNEPNVNFEAQTHLVNLDEQTIEANSRFFKSIEEVPVKAISMGIKTIMNSKKIILLANGLNKAEVIEKAVNGKINPNIPASILQLHNDVTIIIDKEAASLL</sequence>
<dbReference type="GO" id="GO:0005975">
    <property type="term" value="P:carbohydrate metabolic process"/>
    <property type="evidence" value="ECO:0007669"/>
    <property type="project" value="InterPro"/>
</dbReference>
<comment type="catalytic activity">
    <reaction evidence="1 4">
        <text>alpha-D-glucosamine 6-phosphate + H2O = beta-D-fructose 6-phosphate + NH4(+)</text>
        <dbReference type="Rhea" id="RHEA:12172"/>
        <dbReference type="ChEBI" id="CHEBI:15377"/>
        <dbReference type="ChEBI" id="CHEBI:28938"/>
        <dbReference type="ChEBI" id="CHEBI:57634"/>
        <dbReference type="ChEBI" id="CHEBI:75989"/>
        <dbReference type="EC" id="3.5.99.6"/>
    </reaction>
</comment>
<dbReference type="FunFam" id="3.40.50.1360:FF:000003">
    <property type="entry name" value="Glucosamine-6-phosphate deaminase"/>
    <property type="match status" value="1"/>
</dbReference>
<feature type="active site" description="Proton acceptor; for enolization step" evidence="4">
    <location>
        <position position="67"/>
    </location>
</feature>
<evidence type="ECO:0000256" key="2">
    <source>
        <dbReference type="ARBA" id="ARBA00022801"/>
    </source>
</evidence>
<dbReference type="GO" id="GO:0006046">
    <property type="term" value="P:N-acetylglucosamine catabolic process"/>
    <property type="evidence" value="ECO:0007669"/>
    <property type="project" value="UniProtKB-UniRule"/>
</dbReference>
<evidence type="ECO:0000313" key="7">
    <source>
        <dbReference type="Proteomes" id="UP001164733"/>
    </source>
</evidence>
<dbReference type="GO" id="GO:0005737">
    <property type="term" value="C:cytoplasm"/>
    <property type="evidence" value="ECO:0007669"/>
    <property type="project" value="TreeGrafter"/>
</dbReference>
<evidence type="ECO:0000256" key="4">
    <source>
        <dbReference type="HAMAP-Rule" id="MF_01241"/>
    </source>
</evidence>
<feature type="active site" description="Proton acceptor; for ring-opening step" evidence="4">
    <location>
        <position position="138"/>
    </location>
</feature>
<feature type="active site" description="For ring-opening step" evidence="4">
    <location>
        <position position="143"/>
    </location>
</feature>
<comment type="caution">
    <text evidence="4">Lacks conserved residue(s) required for the propagation of feature annotation.</text>
</comment>
<name>A0AA47EHY6_9CLOT</name>
<gene>
    <name evidence="4 6" type="primary">nagB</name>
    <name evidence="6" type="ORF">LL038_23880</name>
</gene>